<feature type="region of interest" description="Disordered" evidence="1">
    <location>
        <begin position="37"/>
        <end position="105"/>
    </location>
</feature>
<dbReference type="EMBL" id="KJ605395">
    <property type="protein sequence ID" value="AIU93666.1"/>
    <property type="molecule type" value="Genomic_DNA"/>
</dbReference>
<protein>
    <submittedName>
        <fullName evidence="2">Uncharacterized protein</fullName>
    </submittedName>
</protein>
<feature type="compositionally biased region" description="Basic and acidic residues" evidence="1">
    <location>
        <begin position="90"/>
        <end position="100"/>
    </location>
</feature>
<proteinExistence type="predicted"/>
<sequence length="123" mass="13875">MHGGCSDQLRVHRHRLRILLGPRLRWTRHRSDGVLGYGPMWRTRRRRRSKHTHRREPRSADGRSVDEHENGTSSERPCGGYPLVPGRAEQTGKLDPKGDSGELTGYPAKRFVLLSSSVGLGIS</sequence>
<organism evidence="2">
    <name type="scientific">Rhodococcus sp. NS1</name>
    <dbReference type="NCBI Taxonomy" id="402236"/>
    <lineage>
        <taxon>Bacteria</taxon>
        <taxon>Bacillati</taxon>
        <taxon>Actinomycetota</taxon>
        <taxon>Actinomycetes</taxon>
        <taxon>Mycobacteriales</taxon>
        <taxon>Nocardiaceae</taxon>
        <taxon>Rhodococcus</taxon>
    </lineage>
</organism>
<reference evidence="2" key="1">
    <citation type="submission" date="2014-03" db="EMBL/GenBank/DDBJ databases">
        <authorList>
            <person name="Zhang G."/>
            <person name="Zhu L."/>
            <person name="Fang P."/>
        </authorList>
    </citation>
    <scope>NUCLEOTIDE SEQUENCE</scope>
    <source>
        <strain evidence="2">NS1</strain>
        <plasmid evidence="2">pNSL1</plasmid>
    </source>
</reference>
<name>A0A097SQ64_9NOCA</name>
<feature type="compositionally biased region" description="Basic and acidic residues" evidence="1">
    <location>
        <begin position="57"/>
        <end position="70"/>
    </location>
</feature>
<geneLocation type="plasmid" evidence="2">
    <name>pNSL1</name>
</geneLocation>
<evidence type="ECO:0000313" key="2">
    <source>
        <dbReference type="EMBL" id="AIU93666.1"/>
    </source>
</evidence>
<accession>A0A097SQ64</accession>
<dbReference type="AlphaFoldDB" id="A0A097SQ64"/>
<evidence type="ECO:0000256" key="1">
    <source>
        <dbReference type="SAM" id="MobiDB-lite"/>
    </source>
</evidence>
<gene>
    <name evidence="2" type="ORF">LRS1606.232</name>
</gene>
<feature type="compositionally biased region" description="Basic residues" evidence="1">
    <location>
        <begin position="42"/>
        <end position="56"/>
    </location>
</feature>
<keyword evidence="2" id="KW-0614">Plasmid</keyword>